<dbReference type="GO" id="GO:0016705">
    <property type="term" value="F:oxidoreductase activity, acting on paired donors, with incorporation or reduction of molecular oxygen"/>
    <property type="evidence" value="ECO:0007669"/>
    <property type="project" value="InterPro"/>
</dbReference>
<evidence type="ECO:0000256" key="14">
    <source>
        <dbReference type="RuleBase" id="RU000461"/>
    </source>
</evidence>
<keyword evidence="11 14" id="KW-0503">Monooxygenase</keyword>
<dbReference type="RefSeq" id="XP_046601820.1">
    <property type="nucleotide sequence ID" value="XM_046745864.1"/>
</dbReference>
<accession>A0A6J0BNB9</accession>
<evidence type="ECO:0000313" key="18">
    <source>
        <dbReference type="RefSeq" id="XP_046601819.1"/>
    </source>
</evidence>
<keyword evidence="15" id="KW-0812">Transmembrane</keyword>
<evidence type="ECO:0000256" key="3">
    <source>
        <dbReference type="ARBA" id="ARBA00004406"/>
    </source>
</evidence>
<proteinExistence type="inferred from homology"/>
<gene>
    <name evidence="17 18 19" type="primary">LOC107221319</name>
</gene>
<dbReference type="GO" id="GO:0020037">
    <property type="term" value="F:heme binding"/>
    <property type="evidence" value="ECO:0007669"/>
    <property type="project" value="InterPro"/>
</dbReference>
<organism evidence="16 17">
    <name type="scientific">Neodiprion lecontei</name>
    <name type="common">Redheaded pine sawfly</name>
    <dbReference type="NCBI Taxonomy" id="441921"/>
    <lineage>
        <taxon>Eukaryota</taxon>
        <taxon>Metazoa</taxon>
        <taxon>Ecdysozoa</taxon>
        <taxon>Arthropoda</taxon>
        <taxon>Hexapoda</taxon>
        <taxon>Insecta</taxon>
        <taxon>Pterygota</taxon>
        <taxon>Neoptera</taxon>
        <taxon>Endopterygota</taxon>
        <taxon>Hymenoptera</taxon>
        <taxon>Tenthredinoidea</taxon>
        <taxon>Diprionidae</taxon>
        <taxon>Diprioninae</taxon>
        <taxon>Neodiprion</taxon>
    </lineage>
</organism>
<evidence type="ECO:0000256" key="7">
    <source>
        <dbReference type="ARBA" id="ARBA00022824"/>
    </source>
</evidence>
<keyword evidence="16" id="KW-1185">Reference proteome</keyword>
<dbReference type="PRINTS" id="PR00463">
    <property type="entry name" value="EP450I"/>
</dbReference>
<dbReference type="InterPro" id="IPR002401">
    <property type="entry name" value="Cyt_P450_E_grp-I"/>
</dbReference>
<dbReference type="GO" id="GO:0005506">
    <property type="term" value="F:iron ion binding"/>
    <property type="evidence" value="ECO:0007669"/>
    <property type="project" value="InterPro"/>
</dbReference>
<dbReference type="Pfam" id="PF00067">
    <property type="entry name" value="p450"/>
    <property type="match status" value="1"/>
</dbReference>
<keyword evidence="6 13" id="KW-0479">Metal-binding</keyword>
<dbReference type="CDD" id="cd11056">
    <property type="entry name" value="CYP6-like"/>
    <property type="match status" value="1"/>
</dbReference>
<comment type="subcellular location">
    <subcellularLocation>
        <location evidence="3">Endoplasmic reticulum membrane</location>
        <topology evidence="3">Peripheral membrane protein</topology>
    </subcellularLocation>
    <subcellularLocation>
        <location evidence="2">Microsome membrane</location>
        <topology evidence="2">Peripheral membrane protein</topology>
    </subcellularLocation>
</comment>
<evidence type="ECO:0000256" key="6">
    <source>
        <dbReference type="ARBA" id="ARBA00022723"/>
    </source>
</evidence>
<dbReference type="OrthoDB" id="2789670at2759"/>
<dbReference type="PANTHER" id="PTHR24292">
    <property type="entry name" value="CYTOCHROME P450"/>
    <property type="match status" value="1"/>
</dbReference>
<dbReference type="KEGG" id="nlo:107221319"/>
<evidence type="ECO:0000256" key="4">
    <source>
        <dbReference type="ARBA" id="ARBA00010617"/>
    </source>
</evidence>
<sequence length="516" mass="58975">MGIHLEYLLVELFGLTIAVIGGVYIYLQYVTYNYWHSRNVDYVKPVIVPFGSLWPVLSVQTSLAEFLRETYMKFKNSRVVGIYTFYRPMLVVNDPELIRFILTKEFSHFHDRGLYINEKADPVLGNLFLVPGAKWKHLRTKFTPTFTASKMKQMFFTIKNCSDTLASSVLSTASKSELIEVKDLMSRFSTDVIASAAFGIQCNSIENPDAEFRKWGRKVFEPRPLRNALAIMFPSIMHLFNIRVIDQEISNFFINAFKETVQYRTANNVARKDFLGLVMQLIDKGYLQSDEKTESVDTTSDADKVKITMLEGAAQAFVFWLAGFETSSTTATYCLYEMALNPDIQEKVAKEINNVLAKFGGINYESIKEMHYLHKVVSETLRKYPSLPVLNRECTEDIELPDTGLCVTKGTPILIPVLGLHRDPEIYPNPEKFDPERFTEENIAKRHQFSYLAFGEGPRNCIGMRFGLIQTKVGLVSLLSRYRFKPSPNLKVPIELDKGNFVLSPKGGVKLRIEKR</sequence>
<reference evidence="17 18" key="1">
    <citation type="submission" date="2025-05" db="UniProtKB">
        <authorList>
            <consortium name="RefSeq"/>
        </authorList>
    </citation>
    <scope>IDENTIFICATION</scope>
    <source>
        <tissue evidence="17 18">Thorax and Abdomen</tissue>
    </source>
</reference>
<dbReference type="FunCoup" id="A0A6J0BNB9">
    <property type="interactions" value="253"/>
</dbReference>
<feature type="transmembrane region" description="Helical" evidence="15">
    <location>
        <begin position="7"/>
        <end position="27"/>
    </location>
</feature>
<dbReference type="InterPro" id="IPR036396">
    <property type="entry name" value="Cyt_P450_sf"/>
</dbReference>
<dbReference type="InterPro" id="IPR017972">
    <property type="entry name" value="Cyt_P450_CS"/>
</dbReference>
<keyword evidence="9 14" id="KW-0560">Oxidoreductase</keyword>
<keyword evidence="7" id="KW-0256">Endoplasmic reticulum</keyword>
<keyword evidence="10 13" id="KW-0408">Iron</keyword>
<keyword evidence="8" id="KW-0492">Microsome</keyword>
<evidence type="ECO:0000256" key="8">
    <source>
        <dbReference type="ARBA" id="ARBA00022848"/>
    </source>
</evidence>
<keyword evidence="15" id="KW-1133">Transmembrane helix</keyword>
<evidence type="ECO:0000313" key="16">
    <source>
        <dbReference type="Proteomes" id="UP000829291"/>
    </source>
</evidence>
<dbReference type="AlphaFoldDB" id="A0A6J0BNB9"/>
<dbReference type="Proteomes" id="UP000829291">
    <property type="component" value="Chromosome 7"/>
</dbReference>
<dbReference type="PROSITE" id="PS00086">
    <property type="entry name" value="CYTOCHROME_P450"/>
    <property type="match status" value="1"/>
</dbReference>
<dbReference type="InterPro" id="IPR001128">
    <property type="entry name" value="Cyt_P450"/>
</dbReference>
<dbReference type="RefSeq" id="XP_015515747.2">
    <property type="nucleotide sequence ID" value="XM_015660261.2"/>
</dbReference>
<evidence type="ECO:0000313" key="17">
    <source>
        <dbReference type="RefSeq" id="XP_015515747.2"/>
    </source>
</evidence>
<evidence type="ECO:0000256" key="9">
    <source>
        <dbReference type="ARBA" id="ARBA00023002"/>
    </source>
</evidence>
<name>A0A6J0BNB9_NEOLC</name>
<comment type="similarity">
    <text evidence="4 14">Belongs to the cytochrome P450 family.</text>
</comment>
<protein>
    <submittedName>
        <fullName evidence="17 18">Probable cytochrome P450 6a14</fullName>
    </submittedName>
</protein>
<dbReference type="GO" id="GO:0004497">
    <property type="term" value="F:monooxygenase activity"/>
    <property type="evidence" value="ECO:0007669"/>
    <property type="project" value="UniProtKB-KW"/>
</dbReference>
<keyword evidence="5 13" id="KW-0349">Heme</keyword>
<dbReference type="GeneID" id="107221319"/>
<feature type="binding site" description="axial binding residue" evidence="13">
    <location>
        <position position="461"/>
    </location>
    <ligand>
        <name>heme</name>
        <dbReference type="ChEBI" id="CHEBI:30413"/>
    </ligand>
    <ligandPart>
        <name>Fe</name>
        <dbReference type="ChEBI" id="CHEBI:18248"/>
    </ligandPart>
</feature>
<evidence type="ECO:0000256" key="10">
    <source>
        <dbReference type="ARBA" id="ARBA00023004"/>
    </source>
</evidence>
<dbReference type="SUPFAM" id="SSF48264">
    <property type="entry name" value="Cytochrome P450"/>
    <property type="match status" value="1"/>
</dbReference>
<dbReference type="RefSeq" id="XP_046601819.1">
    <property type="nucleotide sequence ID" value="XM_046745863.1"/>
</dbReference>
<comment type="cofactor">
    <cofactor evidence="1 13">
        <name>heme</name>
        <dbReference type="ChEBI" id="CHEBI:30413"/>
    </cofactor>
</comment>
<evidence type="ECO:0000256" key="2">
    <source>
        <dbReference type="ARBA" id="ARBA00004174"/>
    </source>
</evidence>
<evidence type="ECO:0000313" key="19">
    <source>
        <dbReference type="RefSeq" id="XP_046601820.1"/>
    </source>
</evidence>
<evidence type="ECO:0000256" key="11">
    <source>
        <dbReference type="ARBA" id="ARBA00023033"/>
    </source>
</evidence>
<dbReference type="InterPro" id="IPR050476">
    <property type="entry name" value="Insect_CytP450_Detox"/>
</dbReference>
<evidence type="ECO:0000256" key="15">
    <source>
        <dbReference type="SAM" id="Phobius"/>
    </source>
</evidence>
<dbReference type="GO" id="GO:0005789">
    <property type="term" value="C:endoplasmic reticulum membrane"/>
    <property type="evidence" value="ECO:0007669"/>
    <property type="project" value="UniProtKB-SubCell"/>
</dbReference>
<dbReference type="Gene3D" id="1.10.630.10">
    <property type="entry name" value="Cytochrome P450"/>
    <property type="match status" value="1"/>
</dbReference>
<evidence type="ECO:0000256" key="1">
    <source>
        <dbReference type="ARBA" id="ARBA00001971"/>
    </source>
</evidence>
<keyword evidence="12 15" id="KW-0472">Membrane</keyword>
<dbReference type="PRINTS" id="PR00385">
    <property type="entry name" value="P450"/>
</dbReference>
<dbReference type="InParanoid" id="A0A6J0BNB9"/>
<evidence type="ECO:0000256" key="13">
    <source>
        <dbReference type="PIRSR" id="PIRSR602401-1"/>
    </source>
</evidence>
<evidence type="ECO:0000256" key="12">
    <source>
        <dbReference type="ARBA" id="ARBA00023136"/>
    </source>
</evidence>
<dbReference type="PANTHER" id="PTHR24292:SF100">
    <property type="entry name" value="CYTOCHROME P450 6A16, ISOFORM B-RELATED"/>
    <property type="match status" value="1"/>
</dbReference>
<evidence type="ECO:0000256" key="5">
    <source>
        <dbReference type="ARBA" id="ARBA00022617"/>
    </source>
</evidence>